<evidence type="ECO:0000313" key="2">
    <source>
        <dbReference type="EMBL" id="WOF11042.1"/>
    </source>
</evidence>
<dbReference type="EMBL" id="JAATLI010000003">
    <property type="protein sequence ID" value="NJC17176.1"/>
    <property type="molecule type" value="Genomic_DNA"/>
</dbReference>
<organism evidence="1 3">
    <name type="scientific">Butyricimonas paravirosa</name>
    <dbReference type="NCBI Taxonomy" id="1472417"/>
    <lineage>
        <taxon>Bacteria</taxon>
        <taxon>Pseudomonadati</taxon>
        <taxon>Bacteroidota</taxon>
        <taxon>Bacteroidia</taxon>
        <taxon>Bacteroidales</taxon>
        <taxon>Odoribacteraceae</taxon>
        <taxon>Butyricimonas</taxon>
    </lineage>
</organism>
<evidence type="ECO:0000313" key="3">
    <source>
        <dbReference type="Proteomes" id="UP000576368"/>
    </source>
</evidence>
<reference evidence="2 4" key="1">
    <citation type="submission" date="2019-09" db="EMBL/GenBank/DDBJ databases">
        <title>Butyricimonas paravirosa DSM 105722 (=214-4 = JCM 18677 = CCUG 65563).</title>
        <authorList>
            <person name="Le Roy T."/>
            <person name="Cani P.D."/>
        </authorList>
    </citation>
    <scope>NUCLEOTIDE SEQUENCE [LARGE SCALE GENOMIC DNA]</scope>
    <source>
        <strain evidence="2 4">DSM 105722</strain>
    </source>
</reference>
<dbReference type="EMBL" id="CP043839">
    <property type="protein sequence ID" value="WOF11042.1"/>
    <property type="molecule type" value="Genomic_DNA"/>
</dbReference>
<name>A0A7X5YCB6_9BACT</name>
<accession>A0A7X5YCB6</accession>
<dbReference type="Proteomes" id="UP000576368">
    <property type="component" value="Unassembled WGS sequence"/>
</dbReference>
<dbReference type="AlphaFoldDB" id="A0A7X5YCB6"/>
<proteinExistence type="predicted"/>
<evidence type="ECO:0000313" key="4">
    <source>
        <dbReference type="Proteomes" id="UP001302374"/>
    </source>
</evidence>
<protein>
    <submittedName>
        <fullName evidence="2">Relaxase</fullName>
    </submittedName>
</protein>
<dbReference type="RefSeq" id="WP_118302215.1">
    <property type="nucleotide sequence ID" value="NZ_BMPA01000003.1"/>
</dbReference>
<evidence type="ECO:0000313" key="1">
    <source>
        <dbReference type="EMBL" id="NJC17176.1"/>
    </source>
</evidence>
<dbReference type="GeneID" id="86889952"/>
<sequence>MIAKAKAISHGVNGLRYITGESHNKKNPEKIYRVYDNILPSHLDAYGIWNSMQLTFGQFRSMKNSVIRIELSPSPGHTRHFTLDDWEKLWKEFIEEFDKQNIPDKNGKVISKLTNISGSKHTVWLHTESDGGIPHLHGIVCRVDENGNVNNDHKIHLRAQRAAERVARKRGWTTAIEVHNSNIPQVNTDCLDTLQSMPSWSWDDYKRGLQAKGYSIFERRDESGTLRGYVLQKGSYKYKASEIGVGRNLMASKLERTWKKLHHQPATSIRSTEKSAKVQSAPKIASRQEIAVDYTQYRPNTDAFEVTHNGEQQRYFVPRDVLNLFDDEFDYRLVANCDELKDLAVAIFVGLIGGDEIVATGGGGGSQSDLPWRDKNEDELDWARRCARMATRSLGKQTKSGLKR</sequence>
<dbReference type="Proteomes" id="UP001302374">
    <property type="component" value="Chromosome"/>
</dbReference>
<gene>
    <name evidence="2" type="ORF">F1644_01570</name>
    <name evidence="1" type="ORF">GGR15_000787</name>
</gene>
<keyword evidence="4" id="KW-1185">Reference proteome</keyword>
<reference evidence="1 3" key="2">
    <citation type="submission" date="2020-03" db="EMBL/GenBank/DDBJ databases">
        <title>Genomic Encyclopedia of Type Strains, Phase IV (KMG-IV): sequencing the most valuable type-strain genomes for metagenomic binning, comparative biology and taxonomic classification.</title>
        <authorList>
            <person name="Goeker M."/>
        </authorList>
    </citation>
    <scope>NUCLEOTIDE SEQUENCE [LARGE SCALE GENOMIC DNA]</scope>
    <source>
        <strain evidence="1 3">DSM 105722</strain>
    </source>
</reference>